<feature type="transmembrane region" description="Helical" evidence="9">
    <location>
        <begin position="204"/>
        <end position="223"/>
    </location>
</feature>
<dbReference type="AlphaFoldDB" id="A0A4P7N180"/>
<comment type="function">
    <text evidence="1">Probable acetyltransferase, which acetylates the inositol ring of phosphatidylinositol during biosynthesis of GPI-anchor.</text>
</comment>
<feature type="transmembrane region" description="Helical" evidence="9">
    <location>
        <begin position="83"/>
        <end position="103"/>
    </location>
</feature>
<feature type="transmembrane region" description="Helical" evidence="9">
    <location>
        <begin position="348"/>
        <end position="367"/>
    </location>
</feature>
<dbReference type="GO" id="GO:0072659">
    <property type="term" value="P:protein localization to plasma membrane"/>
    <property type="evidence" value="ECO:0007669"/>
    <property type="project" value="TreeGrafter"/>
</dbReference>
<feature type="transmembrane region" description="Helical" evidence="9">
    <location>
        <begin position="134"/>
        <end position="152"/>
    </location>
</feature>
<feature type="transmembrane region" description="Helical" evidence="9">
    <location>
        <begin position="24"/>
        <end position="44"/>
    </location>
</feature>
<dbReference type="Pfam" id="PF06423">
    <property type="entry name" value="GWT1"/>
    <property type="match status" value="1"/>
</dbReference>
<evidence type="ECO:0000313" key="10">
    <source>
        <dbReference type="EMBL" id="QBZ55933.1"/>
    </source>
</evidence>
<sequence length="498" mass="54069">MSNSTASYKQQKEAFVSGHNGGSVAEILAVTGVAPVALVLWSVLQTRQSFFDPYTPIAFTVDLLLNIIAVLLATTLYAHAPVLLILLLAAPAVLLYGIPAANASRRRPKKPKPAEAQKQADVLSLKPFLTNYRGSMLALTCLAILAVDFPIFPRRFAKVETWGTSLMDIGVGSFVYSGGLVSARPVLREVASGKSTPLAQKLIYSLRHSFPLLVLGVIRLLSVKGLDYAEHVTEYGVHWNFFFTLGFLPPFVAILQPFLRIIPSYAVLCILLGVVYQVLLESTRLKAFILIAPRTDLISMNREGIFSFLGYLAIFFAGMDAGTYVLPRTLGSEPTGPSSARKKLLVRMGLRTALWTALYVFTTNFTYGQGLDVSRRMANLPYVLWTAWYNSALLMAFCVVEALFFPPTACYGNSSVNVSDGRAEKEAHNAATSRVLRAFNKNGLAVFLLANLLTGAVNMTLPTLTAGPLLAMGILVGYAVVVTGVAVILDAYNISIKL</sequence>
<reference evidence="10 11" key="1">
    <citation type="journal article" date="2019" name="Mol. Biol. Evol.">
        <title>Blast fungal genomes show frequent chromosomal changes, gene gains and losses, and effector gene turnover.</title>
        <authorList>
            <person name="Gomez Luciano L.B."/>
            <person name="Jason Tsai I."/>
            <person name="Chuma I."/>
            <person name="Tosa Y."/>
            <person name="Chen Y.H."/>
            <person name="Li J.Y."/>
            <person name="Li M.Y."/>
            <person name="Jade Lu M.Y."/>
            <person name="Nakayashiki H."/>
            <person name="Li W.H."/>
        </authorList>
    </citation>
    <scope>NUCLEOTIDE SEQUENCE [LARGE SCALE GENOMIC DNA]</scope>
    <source>
        <strain evidence="10">MZ5-1-6</strain>
    </source>
</reference>
<dbReference type="GO" id="GO:0032216">
    <property type="term" value="F:glucosaminyl-phosphatidylinositol O-acyltransferase activity"/>
    <property type="evidence" value="ECO:0007669"/>
    <property type="project" value="TreeGrafter"/>
</dbReference>
<dbReference type="UniPathway" id="UPA00196"/>
<dbReference type="GO" id="GO:0005789">
    <property type="term" value="C:endoplasmic reticulum membrane"/>
    <property type="evidence" value="ECO:0007669"/>
    <property type="project" value="UniProtKB-SubCell"/>
</dbReference>
<proteinExistence type="inferred from homology"/>
<feature type="transmembrane region" description="Helical" evidence="9">
    <location>
        <begin position="56"/>
        <end position="77"/>
    </location>
</feature>
<dbReference type="Proteomes" id="UP000294847">
    <property type="component" value="Chromosome 2"/>
</dbReference>
<comment type="similarity">
    <text evidence="4 9">Belongs to the PIGW family.</text>
</comment>
<accession>A0A4P7N180</accession>
<evidence type="ECO:0000313" key="11">
    <source>
        <dbReference type="Proteomes" id="UP000294847"/>
    </source>
</evidence>
<protein>
    <recommendedName>
        <fullName evidence="9">GPI-anchored wall transfer protein</fullName>
        <ecNumber evidence="9">2.3.-.-</ecNumber>
    </recommendedName>
</protein>
<dbReference type="EC" id="2.3.-.-" evidence="9"/>
<name>A0A4P7N180_PYROR</name>
<feature type="transmembrane region" description="Helical" evidence="9">
    <location>
        <begin position="387"/>
        <end position="405"/>
    </location>
</feature>
<evidence type="ECO:0000256" key="1">
    <source>
        <dbReference type="ARBA" id="ARBA00002531"/>
    </source>
</evidence>
<keyword evidence="5 9" id="KW-0337">GPI-anchor biosynthesis</keyword>
<comment type="subcellular location">
    <subcellularLocation>
        <location evidence="2 9">Endoplasmic reticulum membrane</location>
        <topology evidence="2 9">Multi-pass membrane protein</topology>
    </subcellularLocation>
</comment>
<keyword evidence="9" id="KW-0256">Endoplasmic reticulum</keyword>
<gene>
    <name evidence="10" type="ORF">PoMZ_00839</name>
</gene>
<feature type="transmembrane region" description="Helical" evidence="9">
    <location>
        <begin position="164"/>
        <end position="183"/>
    </location>
</feature>
<feature type="transmembrane region" description="Helical" evidence="9">
    <location>
        <begin position="444"/>
        <end position="464"/>
    </location>
</feature>
<feature type="transmembrane region" description="Helical" evidence="9">
    <location>
        <begin position="235"/>
        <end position="255"/>
    </location>
</feature>
<keyword evidence="7 9" id="KW-1133">Transmembrane helix</keyword>
<feature type="transmembrane region" description="Helical" evidence="9">
    <location>
        <begin position="262"/>
        <end position="280"/>
    </location>
</feature>
<dbReference type="GO" id="GO:0006506">
    <property type="term" value="P:GPI anchor biosynthetic process"/>
    <property type="evidence" value="ECO:0007669"/>
    <property type="project" value="UniProtKB-UniPathway"/>
</dbReference>
<dbReference type="EMBL" id="CP034205">
    <property type="protein sequence ID" value="QBZ55933.1"/>
    <property type="molecule type" value="Genomic_DNA"/>
</dbReference>
<evidence type="ECO:0000256" key="5">
    <source>
        <dbReference type="ARBA" id="ARBA00022502"/>
    </source>
</evidence>
<feature type="transmembrane region" description="Helical" evidence="9">
    <location>
        <begin position="470"/>
        <end position="492"/>
    </location>
</feature>
<comment type="pathway">
    <text evidence="3 9">Glycolipid biosynthesis; glycosylphosphatidylinositol-anchor biosynthesis.</text>
</comment>
<keyword evidence="8 9" id="KW-0472">Membrane</keyword>
<organism evidence="10 11">
    <name type="scientific">Pyricularia oryzae</name>
    <name type="common">Rice blast fungus</name>
    <name type="synonym">Magnaporthe oryzae</name>
    <dbReference type="NCBI Taxonomy" id="318829"/>
    <lineage>
        <taxon>Eukaryota</taxon>
        <taxon>Fungi</taxon>
        <taxon>Dikarya</taxon>
        <taxon>Ascomycota</taxon>
        <taxon>Pezizomycotina</taxon>
        <taxon>Sordariomycetes</taxon>
        <taxon>Sordariomycetidae</taxon>
        <taxon>Magnaporthales</taxon>
        <taxon>Pyriculariaceae</taxon>
        <taxon>Pyricularia</taxon>
    </lineage>
</organism>
<feature type="transmembrane region" description="Helical" evidence="9">
    <location>
        <begin position="305"/>
        <end position="327"/>
    </location>
</feature>
<dbReference type="PIRSF" id="PIRSF017321">
    <property type="entry name" value="GWT1"/>
    <property type="match status" value="1"/>
</dbReference>
<keyword evidence="6 9" id="KW-0812">Transmembrane</keyword>
<comment type="function">
    <text evidence="9">A acetyltransferase, which acetylates the inositol ring of phosphatidylinositol during biosynthesis of GPI-anchor.</text>
</comment>
<evidence type="ECO:0000256" key="9">
    <source>
        <dbReference type="RuleBase" id="RU280819"/>
    </source>
</evidence>
<evidence type="ECO:0000256" key="7">
    <source>
        <dbReference type="ARBA" id="ARBA00022989"/>
    </source>
</evidence>
<dbReference type="InterPro" id="IPR009447">
    <property type="entry name" value="PIGW/GWT1"/>
</dbReference>
<evidence type="ECO:0000256" key="3">
    <source>
        <dbReference type="ARBA" id="ARBA00004687"/>
    </source>
</evidence>
<keyword evidence="9" id="KW-0808">Transferase</keyword>
<dbReference type="PANTHER" id="PTHR20661">
    <property type="entry name" value="PHOSPHATIDYLINOSITOL-GLYCAN BIOSYNTHESIS CLASS W PROTEIN"/>
    <property type="match status" value="1"/>
</dbReference>
<evidence type="ECO:0000256" key="8">
    <source>
        <dbReference type="ARBA" id="ARBA00023136"/>
    </source>
</evidence>
<evidence type="ECO:0000256" key="6">
    <source>
        <dbReference type="ARBA" id="ARBA00022692"/>
    </source>
</evidence>
<evidence type="ECO:0000256" key="4">
    <source>
        <dbReference type="ARBA" id="ARBA00007559"/>
    </source>
</evidence>
<dbReference type="PANTHER" id="PTHR20661:SF0">
    <property type="entry name" value="PHOSPHATIDYLINOSITOL-GLYCAN BIOSYNTHESIS CLASS W PROTEIN"/>
    <property type="match status" value="1"/>
</dbReference>
<evidence type="ECO:0000256" key="2">
    <source>
        <dbReference type="ARBA" id="ARBA00004477"/>
    </source>
</evidence>
<keyword evidence="9" id="KW-0012">Acyltransferase</keyword>